<proteinExistence type="predicted"/>
<protein>
    <submittedName>
        <fullName evidence="3">Adenylate/guanylate cyclase domain-containing protein</fullName>
    </submittedName>
</protein>
<reference evidence="3 4" key="2">
    <citation type="submission" date="2018-04" db="EMBL/GenBank/DDBJ databases">
        <title>Thauera lacus sp. nov., isolated from an saline lake in Inner Mongolia, China.</title>
        <authorList>
            <person name="Liang Q.-Y."/>
        </authorList>
    </citation>
    <scope>NUCLEOTIDE SEQUENCE [LARGE SCALE GENOMIC DNA]</scope>
    <source>
        <strain evidence="3 4">D20</strain>
    </source>
</reference>
<evidence type="ECO:0000313" key="4">
    <source>
        <dbReference type="Proteomes" id="UP000241193"/>
    </source>
</evidence>
<dbReference type="AlphaFoldDB" id="A0A2T4IEX7"/>
<dbReference type="PROSITE" id="PS50006">
    <property type="entry name" value="FHA_DOMAIN"/>
    <property type="match status" value="1"/>
</dbReference>
<dbReference type="InterPro" id="IPR001054">
    <property type="entry name" value="A/G_cyclase"/>
</dbReference>
<dbReference type="PROSITE" id="PS50125">
    <property type="entry name" value="GUANYLATE_CYCLASE_2"/>
    <property type="match status" value="1"/>
</dbReference>
<dbReference type="CDD" id="cd07302">
    <property type="entry name" value="CHD"/>
    <property type="match status" value="1"/>
</dbReference>
<dbReference type="GO" id="GO:0004016">
    <property type="term" value="F:adenylate cyclase activity"/>
    <property type="evidence" value="ECO:0007669"/>
    <property type="project" value="UniProtKB-ARBA"/>
</dbReference>
<sequence>MRQRLGTVVFADLSGSTALYEALGNMLATQLITRAMQAMGWQFSSAGGRVVKYLGDGVLVLFDDSNAAVDACVRLPAALAELSNGSARSAVPSIKVGVEYGAIVEHDGDCYGDAVNVASRLSDLAEANEILLGDAVFTRLRDDQRAGCHSLDRIAIKGKSEAVRVWRVDWGRTAEATLIFPSVVGEEPAGSPRERALELIWLDLQRRLPASEGPLVIGRGEEAGFIVNDPRVSRRHARIEWSGGQCLLTDFSSNGTWVRLAGSPQSLMLRRDGFVLHGEGEIALGAAPDDFTVPTLGFRVLD</sequence>
<dbReference type="SUPFAM" id="SSF49879">
    <property type="entry name" value="SMAD/FHA domain"/>
    <property type="match status" value="1"/>
</dbReference>
<dbReference type="Pfam" id="PF00211">
    <property type="entry name" value="Guanylate_cyc"/>
    <property type="match status" value="1"/>
</dbReference>
<dbReference type="Proteomes" id="UP000241193">
    <property type="component" value="Unassembled WGS sequence"/>
</dbReference>
<dbReference type="InterPro" id="IPR029787">
    <property type="entry name" value="Nucleotide_cyclase"/>
</dbReference>
<dbReference type="PANTHER" id="PTHR43081:SF1">
    <property type="entry name" value="ADENYLATE CYCLASE, TERMINAL-DIFFERENTIATION SPECIFIC"/>
    <property type="match status" value="1"/>
</dbReference>
<dbReference type="RefSeq" id="WP_107493644.1">
    <property type="nucleotide sequence ID" value="NZ_PZKC01000007.1"/>
</dbReference>
<evidence type="ECO:0000259" key="2">
    <source>
        <dbReference type="PROSITE" id="PS50125"/>
    </source>
</evidence>
<dbReference type="EMBL" id="PZKC01000007">
    <property type="protein sequence ID" value="PTD96324.1"/>
    <property type="molecule type" value="Genomic_DNA"/>
</dbReference>
<organism evidence="3 4">
    <name type="scientific">Pseudothauera lacus</name>
    <dbReference type="NCBI Taxonomy" id="2136175"/>
    <lineage>
        <taxon>Bacteria</taxon>
        <taxon>Pseudomonadati</taxon>
        <taxon>Pseudomonadota</taxon>
        <taxon>Betaproteobacteria</taxon>
        <taxon>Rhodocyclales</taxon>
        <taxon>Zoogloeaceae</taxon>
        <taxon>Pseudothauera</taxon>
    </lineage>
</organism>
<feature type="domain" description="FHA" evidence="1">
    <location>
        <begin position="215"/>
        <end position="258"/>
    </location>
</feature>
<dbReference type="GO" id="GO:0035556">
    <property type="term" value="P:intracellular signal transduction"/>
    <property type="evidence" value="ECO:0007669"/>
    <property type="project" value="InterPro"/>
</dbReference>
<dbReference type="InterPro" id="IPR008984">
    <property type="entry name" value="SMAD_FHA_dom_sf"/>
</dbReference>
<dbReference type="OrthoDB" id="9801841at2"/>
<dbReference type="InterPro" id="IPR000253">
    <property type="entry name" value="FHA_dom"/>
</dbReference>
<dbReference type="GO" id="GO:0009190">
    <property type="term" value="P:cyclic nucleotide biosynthetic process"/>
    <property type="evidence" value="ECO:0007669"/>
    <property type="project" value="InterPro"/>
</dbReference>
<reference evidence="3 4" key="1">
    <citation type="submission" date="2018-03" db="EMBL/GenBank/DDBJ databases">
        <authorList>
            <person name="Keele B.F."/>
        </authorList>
    </citation>
    <scope>NUCLEOTIDE SEQUENCE [LARGE SCALE GENOMIC DNA]</scope>
    <source>
        <strain evidence="3 4">D20</strain>
    </source>
</reference>
<dbReference type="Pfam" id="PF00498">
    <property type="entry name" value="FHA"/>
    <property type="match status" value="1"/>
</dbReference>
<dbReference type="SMART" id="SM00240">
    <property type="entry name" value="FHA"/>
    <property type="match status" value="1"/>
</dbReference>
<feature type="domain" description="Guanylate cyclase" evidence="2">
    <location>
        <begin position="7"/>
        <end position="122"/>
    </location>
</feature>
<accession>A0A2T4IEX7</accession>
<dbReference type="Gene3D" id="3.30.70.1230">
    <property type="entry name" value="Nucleotide cyclase"/>
    <property type="match status" value="1"/>
</dbReference>
<dbReference type="PANTHER" id="PTHR43081">
    <property type="entry name" value="ADENYLATE CYCLASE, TERMINAL-DIFFERENTIATION SPECIFIC-RELATED"/>
    <property type="match status" value="1"/>
</dbReference>
<name>A0A2T4IEX7_9RHOO</name>
<dbReference type="CDD" id="cd00060">
    <property type="entry name" value="FHA"/>
    <property type="match status" value="1"/>
</dbReference>
<evidence type="ECO:0000313" key="3">
    <source>
        <dbReference type="EMBL" id="PTD96324.1"/>
    </source>
</evidence>
<keyword evidence="4" id="KW-1185">Reference proteome</keyword>
<evidence type="ECO:0000259" key="1">
    <source>
        <dbReference type="PROSITE" id="PS50006"/>
    </source>
</evidence>
<dbReference type="InterPro" id="IPR050697">
    <property type="entry name" value="Adenylyl/Guanylyl_Cyclase_3/4"/>
</dbReference>
<gene>
    <name evidence="3" type="ORF">C8261_10440</name>
</gene>
<dbReference type="Gene3D" id="2.60.200.20">
    <property type="match status" value="1"/>
</dbReference>
<dbReference type="SUPFAM" id="SSF55073">
    <property type="entry name" value="Nucleotide cyclase"/>
    <property type="match status" value="1"/>
</dbReference>
<comment type="caution">
    <text evidence="3">The sequence shown here is derived from an EMBL/GenBank/DDBJ whole genome shotgun (WGS) entry which is preliminary data.</text>
</comment>